<proteinExistence type="predicted"/>
<dbReference type="Gene3D" id="3.40.50.1240">
    <property type="entry name" value="Phosphoglycerate mutase-like"/>
    <property type="match status" value="1"/>
</dbReference>
<evidence type="ECO:0000313" key="2">
    <source>
        <dbReference type="Proteomes" id="UP000290759"/>
    </source>
</evidence>
<dbReference type="InterPro" id="IPR029033">
    <property type="entry name" value="His_PPase_superfam"/>
</dbReference>
<organism evidence="1 2">
    <name type="scientific">Lichenibacterium minor</name>
    <dbReference type="NCBI Taxonomy" id="2316528"/>
    <lineage>
        <taxon>Bacteria</taxon>
        <taxon>Pseudomonadati</taxon>
        <taxon>Pseudomonadota</taxon>
        <taxon>Alphaproteobacteria</taxon>
        <taxon>Hyphomicrobiales</taxon>
        <taxon>Lichenihabitantaceae</taxon>
        <taxon>Lichenibacterium</taxon>
    </lineage>
</organism>
<evidence type="ECO:0000313" key="1">
    <source>
        <dbReference type="EMBL" id="RYC29793.1"/>
    </source>
</evidence>
<protein>
    <submittedName>
        <fullName evidence="1">Phosphoglycerate mutase family protein</fullName>
    </submittedName>
</protein>
<accession>A0A4Q2U052</accession>
<name>A0A4Q2U052_9HYPH</name>
<dbReference type="OrthoDB" id="8448116at2"/>
<keyword evidence="2" id="KW-1185">Reference proteome</keyword>
<sequence length="176" mass="19623">MGPSRIMIIRHAEKHAEPGVTVEGRSDEHSLTVRGWQRAGALVRLFGPDADVALRPDVVYASAIGPESETRRPQQTVGPLVDLMREHNDSMYDDRFLKPNVEALVADVLERTGTVLIAWEHSRIPAIVAALPHAPAVPSEWPKDRYDLVWVLDRSGQGWDFRQIPQLLLSGDQHAS</sequence>
<dbReference type="Proteomes" id="UP000290759">
    <property type="component" value="Unassembled WGS sequence"/>
</dbReference>
<dbReference type="EMBL" id="QYBB01000040">
    <property type="protein sequence ID" value="RYC29793.1"/>
    <property type="molecule type" value="Genomic_DNA"/>
</dbReference>
<gene>
    <name evidence="1" type="ORF">D3273_22255</name>
</gene>
<reference evidence="1 2" key="2">
    <citation type="submission" date="2019-02" db="EMBL/GenBank/DDBJ databases">
        <title>'Lichenibacterium ramalinii' gen. nov. sp. nov., 'Lichenibacterium minor' gen. nov. sp. nov.</title>
        <authorList>
            <person name="Pankratov T."/>
        </authorList>
    </citation>
    <scope>NUCLEOTIDE SEQUENCE [LARGE SCALE GENOMIC DNA]</scope>
    <source>
        <strain evidence="1 2">RmlP026</strain>
    </source>
</reference>
<reference evidence="1 2" key="1">
    <citation type="submission" date="2018-12" db="EMBL/GenBank/DDBJ databases">
        <authorList>
            <person name="Grouzdev D.S."/>
            <person name="Krutkina M.S."/>
        </authorList>
    </citation>
    <scope>NUCLEOTIDE SEQUENCE [LARGE SCALE GENOMIC DNA]</scope>
    <source>
        <strain evidence="1 2">RmlP026</strain>
    </source>
</reference>
<dbReference type="AlphaFoldDB" id="A0A4Q2U052"/>
<comment type="caution">
    <text evidence="1">The sequence shown here is derived from an EMBL/GenBank/DDBJ whole genome shotgun (WGS) entry which is preliminary data.</text>
</comment>
<dbReference type="SUPFAM" id="SSF53254">
    <property type="entry name" value="Phosphoglycerate mutase-like"/>
    <property type="match status" value="1"/>
</dbReference>